<feature type="transmembrane region" description="Helical" evidence="1">
    <location>
        <begin position="20"/>
        <end position="46"/>
    </location>
</feature>
<gene>
    <name evidence="2" type="ORF">GKJPGBOP_07998</name>
</gene>
<dbReference type="AlphaFoldDB" id="A0A401WFU8"/>
<sequence length="69" mass="7359">MGLAFRCRYGSMPRTRQCPLVGVMMPVSILMVVDLPALLAPMYAALGPTGIVKDTPSTARTVRTHGRAG</sequence>
<evidence type="ECO:0000313" key="2">
    <source>
        <dbReference type="EMBL" id="GCD48202.1"/>
    </source>
</evidence>
<keyword evidence="1" id="KW-0472">Membrane</keyword>
<protein>
    <submittedName>
        <fullName evidence="2">Uncharacterized protein</fullName>
    </submittedName>
</protein>
<keyword evidence="3" id="KW-1185">Reference proteome</keyword>
<evidence type="ECO:0000256" key="1">
    <source>
        <dbReference type="SAM" id="Phobius"/>
    </source>
</evidence>
<name>A0A401WFU8_STREY</name>
<accession>A0A401WFU8</accession>
<evidence type="ECO:0000313" key="3">
    <source>
        <dbReference type="Proteomes" id="UP000286746"/>
    </source>
</evidence>
<proteinExistence type="predicted"/>
<organism evidence="2 3">
    <name type="scientific">Streptomyces paromomycinus</name>
    <name type="common">Streptomyces rimosus subsp. paromomycinus</name>
    <dbReference type="NCBI Taxonomy" id="92743"/>
    <lineage>
        <taxon>Bacteria</taxon>
        <taxon>Bacillati</taxon>
        <taxon>Actinomycetota</taxon>
        <taxon>Actinomycetes</taxon>
        <taxon>Kitasatosporales</taxon>
        <taxon>Streptomycetaceae</taxon>
        <taxon>Streptomyces</taxon>
    </lineage>
</organism>
<keyword evidence="1" id="KW-1133">Transmembrane helix</keyword>
<comment type="caution">
    <text evidence="2">The sequence shown here is derived from an EMBL/GenBank/DDBJ whole genome shotgun (WGS) entry which is preliminary data.</text>
</comment>
<dbReference type="EMBL" id="BHZD01000001">
    <property type="protein sequence ID" value="GCD48202.1"/>
    <property type="molecule type" value="Genomic_DNA"/>
</dbReference>
<keyword evidence="1" id="KW-0812">Transmembrane</keyword>
<reference evidence="2 3" key="1">
    <citation type="submission" date="2018-11" db="EMBL/GenBank/DDBJ databases">
        <title>Whole genome sequence of Streptomyces paromomycinus NBRC 15454(T).</title>
        <authorList>
            <person name="Komaki H."/>
            <person name="Tamura T."/>
        </authorList>
    </citation>
    <scope>NUCLEOTIDE SEQUENCE [LARGE SCALE GENOMIC DNA]</scope>
    <source>
        <strain evidence="2 3">NBRC 15454</strain>
    </source>
</reference>
<dbReference type="Proteomes" id="UP000286746">
    <property type="component" value="Unassembled WGS sequence"/>
</dbReference>